<dbReference type="Proteomes" id="UP000618579">
    <property type="component" value="Unassembled WGS sequence"/>
</dbReference>
<accession>A0ABX1ZHC8</accession>
<protein>
    <submittedName>
        <fullName evidence="1">Uncharacterized protein</fullName>
    </submittedName>
</protein>
<dbReference type="EMBL" id="WHNZ01000013">
    <property type="protein sequence ID" value="NOU99486.1"/>
    <property type="molecule type" value="Genomic_DNA"/>
</dbReference>
<sequence length="112" mass="12881">MTNKVMKASLSSQVEELITKLNYLVASAPSMDGVLGYEHTYKKRLWNKYQQKYTSSSSKRYYAKLTLRTLVSVGYLLSLLKKWLFSETNYPSIVMIDTVGKYLVKPNPNIQS</sequence>
<organism evidence="1 2">
    <name type="scientific">Paenibacillus planticolens</name>
    <dbReference type="NCBI Taxonomy" id="2654976"/>
    <lineage>
        <taxon>Bacteria</taxon>
        <taxon>Bacillati</taxon>
        <taxon>Bacillota</taxon>
        <taxon>Bacilli</taxon>
        <taxon>Bacillales</taxon>
        <taxon>Paenibacillaceae</taxon>
        <taxon>Paenibacillus</taxon>
    </lineage>
</organism>
<evidence type="ECO:0000313" key="2">
    <source>
        <dbReference type="Proteomes" id="UP000618579"/>
    </source>
</evidence>
<evidence type="ECO:0000313" key="1">
    <source>
        <dbReference type="EMBL" id="NOU99486.1"/>
    </source>
</evidence>
<reference evidence="1 2" key="1">
    <citation type="submission" date="2019-10" db="EMBL/GenBank/DDBJ databases">
        <title>Description of Paenibacillus pedi sp. nov.</title>
        <authorList>
            <person name="Carlier A."/>
            <person name="Qi S."/>
        </authorList>
    </citation>
    <scope>NUCLEOTIDE SEQUENCE [LARGE SCALE GENOMIC DNA]</scope>
    <source>
        <strain evidence="1 2">LMG 31457</strain>
    </source>
</reference>
<dbReference type="RefSeq" id="WP_171682365.1">
    <property type="nucleotide sequence ID" value="NZ_WHNZ01000013.1"/>
</dbReference>
<keyword evidence="2" id="KW-1185">Reference proteome</keyword>
<proteinExistence type="predicted"/>
<name>A0ABX1ZHC8_9BACL</name>
<gene>
    <name evidence="1" type="ORF">GC097_05525</name>
</gene>
<comment type="caution">
    <text evidence="1">The sequence shown here is derived from an EMBL/GenBank/DDBJ whole genome shotgun (WGS) entry which is preliminary data.</text>
</comment>